<dbReference type="InterPro" id="IPR002104">
    <property type="entry name" value="Integrase_catalytic"/>
</dbReference>
<dbReference type="Gene3D" id="3.30.160.390">
    <property type="entry name" value="Integrase, DNA-binding domain"/>
    <property type="match status" value="1"/>
</dbReference>
<reference evidence="5 6" key="1">
    <citation type="submission" date="2019-10" db="EMBL/GenBank/DDBJ databases">
        <title>Lysobacter alkalisoli sp. nov., isolated from saline-alkaline soil.</title>
        <authorList>
            <person name="Sun J.-Q."/>
        </authorList>
    </citation>
    <scope>NUCLEOTIDE SEQUENCE [LARGE SCALE GENOMIC DNA]</scope>
    <source>
        <strain evidence="5 6">KCTC 42381</strain>
    </source>
</reference>
<dbReference type="PANTHER" id="PTHR30629:SF2">
    <property type="entry name" value="PROPHAGE INTEGRASE INTS-RELATED"/>
    <property type="match status" value="1"/>
</dbReference>
<dbReference type="GO" id="GO:0015074">
    <property type="term" value="P:DNA integration"/>
    <property type="evidence" value="ECO:0007669"/>
    <property type="project" value="UniProtKB-KW"/>
</dbReference>
<organism evidence="5 6">
    <name type="scientific">Marilutibacter maris</name>
    <dbReference type="NCBI Taxonomy" id="1605891"/>
    <lineage>
        <taxon>Bacteria</taxon>
        <taxon>Pseudomonadati</taxon>
        <taxon>Pseudomonadota</taxon>
        <taxon>Gammaproteobacteria</taxon>
        <taxon>Lysobacterales</taxon>
        <taxon>Lysobacteraceae</taxon>
        <taxon>Marilutibacter</taxon>
    </lineage>
</organism>
<dbReference type="Gene3D" id="1.10.150.130">
    <property type="match status" value="1"/>
</dbReference>
<keyword evidence="3" id="KW-0238">DNA-binding</keyword>
<keyword evidence="2" id="KW-0229">DNA integration</keyword>
<proteinExistence type="inferred from homology"/>
<dbReference type="EMBL" id="VICD02000215">
    <property type="protein sequence ID" value="KAB8180169.1"/>
    <property type="molecule type" value="Genomic_DNA"/>
</dbReference>
<dbReference type="InterPro" id="IPR053876">
    <property type="entry name" value="Phage_int_M"/>
</dbReference>
<sequence length="409" mass="45170">MPKIATELSALQVKRIARPGLHAVGGVAGLMLQVSRTGSRSWILRAMVGGKRRDIGLGGAGVSLAEARQRAREARAEIWAGVDPVAERAARRRALTAAQAVPTFDECARLFLASKRSEFRSAKHAKQWTTTLAEYASPVFGKLPVSEVDLPHVLHALEPIWTTKTETASRLRGRIEAVLAWATVAKHRRGDNPARWKGHLDAVLPKPTKVRTVRHHRALPHQALPEFMADLRQREGAAARALEFAILTAARSGEVRGATWDEIDLKSNTWIIPSDRMKGGKEHRVPLTPAAVALLNAIPKRGQFVFAAPRDGQLSDMSLSAVLRRMNVDATVHGMRSTFRDWAGETTAFPRETIEHALAHRLKDRAEAAYARGSHFEKRRKLMEAWARYCAMPTAIGTVTEIGKLRKAQ</sequence>
<dbReference type="CDD" id="cd00801">
    <property type="entry name" value="INT_P4_C"/>
    <property type="match status" value="1"/>
</dbReference>
<name>A0A508AMJ0_9GAMM</name>
<dbReference type="InterPro" id="IPR038488">
    <property type="entry name" value="Integrase_DNA-bd_sf"/>
</dbReference>
<comment type="similarity">
    <text evidence="1">Belongs to the 'phage' integrase family.</text>
</comment>
<gene>
    <name evidence="5" type="ORF">FKV24_012600</name>
</gene>
<dbReference type="PROSITE" id="PS51898">
    <property type="entry name" value="TYR_RECOMBINASE"/>
    <property type="match status" value="1"/>
</dbReference>
<keyword evidence="4" id="KW-0233">DNA recombination</keyword>
<dbReference type="Pfam" id="PF13356">
    <property type="entry name" value="Arm-DNA-bind_3"/>
    <property type="match status" value="1"/>
</dbReference>
<evidence type="ECO:0000256" key="4">
    <source>
        <dbReference type="ARBA" id="ARBA00023172"/>
    </source>
</evidence>
<dbReference type="InterPro" id="IPR050808">
    <property type="entry name" value="Phage_Integrase"/>
</dbReference>
<dbReference type="GO" id="GO:0006310">
    <property type="term" value="P:DNA recombination"/>
    <property type="evidence" value="ECO:0007669"/>
    <property type="project" value="UniProtKB-KW"/>
</dbReference>
<comment type="caution">
    <text evidence="5">The sequence shown here is derived from an EMBL/GenBank/DDBJ whole genome shotgun (WGS) entry which is preliminary data.</text>
</comment>
<dbReference type="Gene3D" id="1.10.443.10">
    <property type="entry name" value="Intergrase catalytic core"/>
    <property type="match status" value="1"/>
</dbReference>
<dbReference type="InterPro" id="IPR011010">
    <property type="entry name" value="DNA_brk_join_enz"/>
</dbReference>
<dbReference type="InterPro" id="IPR025166">
    <property type="entry name" value="Integrase_DNA_bind_dom"/>
</dbReference>
<dbReference type="Pfam" id="PF00589">
    <property type="entry name" value="Phage_integrase"/>
    <property type="match status" value="1"/>
</dbReference>
<evidence type="ECO:0000313" key="6">
    <source>
        <dbReference type="Proteomes" id="UP000320431"/>
    </source>
</evidence>
<dbReference type="GO" id="GO:0003677">
    <property type="term" value="F:DNA binding"/>
    <property type="evidence" value="ECO:0007669"/>
    <property type="project" value="UniProtKB-UniRule"/>
</dbReference>
<evidence type="ECO:0000256" key="3">
    <source>
        <dbReference type="ARBA" id="ARBA00023125"/>
    </source>
</evidence>
<protein>
    <submittedName>
        <fullName evidence="5">DUF4102 domain-containing protein</fullName>
    </submittedName>
</protein>
<evidence type="ECO:0000313" key="5">
    <source>
        <dbReference type="EMBL" id="KAB8180169.1"/>
    </source>
</evidence>
<dbReference type="Proteomes" id="UP000320431">
    <property type="component" value="Unassembled WGS sequence"/>
</dbReference>
<dbReference type="InterPro" id="IPR044068">
    <property type="entry name" value="CB"/>
</dbReference>
<dbReference type="AlphaFoldDB" id="A0A508AMJ0"/>
<dbReference type="InterPro" id="IPR013762">
    <property type="entry name" value="Integrase-like_cat_sf"/>
</dbReference>
<dbReference type="PANTHER" id="PTHR30629">
    <property type="entry name" value="PROPHAGE INTEGRASE"/>
    <property type="match status" value="1"/>
</dbReference>
<dbReference type="SUPFAM" id="SSF56349">
    <property type="entry name" value="DNA breaking-rejoining enzymes"/>
    <property type="match status" value="1"/>
</dbReference>
<dbReference type="RefSeq" id="WP_141482612.1">
    <property type="nucleotide sequence ID" value="NZ_VICD02000215.1"/>
</dbReference>
<evidence type="ECO:0000256" key="1">
    <source>
        <dbReference type="ARBA" id="ARBA00008857"/>
    </source>
</evidence>
<dbReference type="PROSITE" id="PS51900">
    <property type="entry name" value="CB"/>
    <property type="match status" value="1"/>
</dbReference>
<accession>A0A508AMJ0</accession>
<evidence type="ECO:0000256" key="2">
    <source>
        <dbReference type="ARBA" id="ARBA00022908"/>
    </source>
</evidence>
<dbReference type="InterPro" id="IPR010998">
    <property type="entry name" value="Integrase_recombinase_N"/>
</dbReference>
<dbReference type="Pfam" id="PF22022">
    <property type="entry name" value="Phage_int_M"/>
    <property type="match status" value="1"/>
</dbReference>